<dbReference type="AlphaFoldDB" id="A0A0N7LT80"/>
<gene>
    <name evidence="2" type="primary">dnaE2_1</name>
    <name evidence="2" type="ORF">THS5294_01243</name>
</gene>
<reference evidence="2 3" key="1">
    <citation type="submission" date="2015-09" db="EMBL/GenBank/DDBJ databases">
        <authorList>
            <consortium name="Swine Surveillance"/>
        </authorList>
    </citation>
    <scope>NUCLEOTIDE SEQUENCE [LARGE SCALE GENOMIC DNA]</scope>
    <source>
        <strain evidence="2 3">CECT 5294</strain>
    </source>
</reference>
<evidence type="ECO:0000259" key="1">
    <source>
        <dbReference type="Pfam" id="PF02811"/>
    </source>
</evidence>
<sequence length="59" mass="6346">MGVVELHITSNFTFLTGASHPEEYAHRAAEMGIEAFAIADENSVAGIVRAHVALLAMFM</sequence>
<organism evidence="2 3">
    <name type="scientific">Thalassobacter stenotrophicus</name>
    <dbReference type="NCBI Taxonomy" id="266809"/>
    <lineage>
        <taxon>Bacteria</taxon>
        <taxon>Pseudomonadati</taxon>
        <taxon>Pseudomonadota</taxon>
        <taxon>Alphaproteobacteria</taxon>
        <taxon>Rhodobacterales</taxon>
        <taxon>Roseobacteraceae</taxon>
        <taxon>Thalassobacter</taxon>
    </lineage>
</organism>
<dbReference type="InterPro" id="IPR016195">
    <property type="entry name" value="Pol/histidinol_Pase-like"/>
</dbReference>
<proteinExistence type="predicted"/>
<dbReference type="Proteomes" id="UP000051298">
    <property type="component" value="Unassembled WGS sequence"/>
</dbReference>
<keyword evidence="2" id="KW-0808">Transferase</keyword>
<evidence type="ECO:0000313" key="3">
    <source>
        <dbReference type="Proteomes" id="UP000051298"/>
    </source>
</evidence>
<evidence type="ECO:0000313" key="2">
    <source>
        <dbReference type="EMBL" id="CUH59954.1"/>
    </source>
</evidence>
<dbReference type="Pfam" id="PF02811">
    <property type="entry name" value="PHP"/>
    <property type="match status" value="1"/>
</dbReference>
<dbReference type="GO" id="GO:0003887">
    <property type="term" value="F:DNA-directed DNA polymerase activity"/>
    <property type="evidence" value="ECO:0007669"/>
    <property type="project" value="UniProtKB-EC"/>
</dbReference>
<feature type="domain" description="PHP" evidence="1">
    <location>
        <begin position="5"/>
        <end position="51"/>
    </location>
</feature>
<dbReference type="Gene3D" id="3.20.20.140">
    <property type="entry name" value="Metal-dependent hydrolases"/>
    <property type="match status" value="1"/>
</dbReference>
<dbReference type="EC" id="2.7.7.7" evidence="2"/>
<dbReference type="InterPro" id="IPR004013">
    <property type="entry name" value="PHP_dom"/>
</dbReference>
<dbReference type="SUPFAM" id="SSF89550">
    <property type="entry name" value="PHP domain-like"/>
    <property type="match status" value="1"/>
</dbReference>
<dbReference type="STRING" id="266809.PM03_09740"/>
<keyword evidence="2" id="KW-0548">Nucleotidyltransferase</keyword>
<dbReference type="eggNOG" id="COG0587">
    <property type="taxonomic scope" value="Bacteria"/>
</dbReference>
<dbReference type="EMBL" id="CYRX01000011">
    <property type="protein sequence ID" value="CUH59954.1"/>
    <property type="molecule type" value="Genomic_DNA"/>
</dbReference>
<accession>A0A0N7LT80</accession>
<protein>
    <submittedName>
        <fullName evidence="2">Error-prone DNA polymerase</fullName>
        <ecNumber evidence="2">2.7.7.7</ecNumber>
    </submittedName>
</protein>
<name>A0A0N7LT80_9RHOB</name>